<dbReference type="Pfam" id="PF20736">
    <property type="entry name" value="Glyco_hydro127M"/>
    <property type="match status" value="1"/>
</dbReference>
<dbReference type="Proteomes" id="UP001055105">
    <property type="component" value="Unassembled WGS sequence"/>
</dbReference>
<dbReference type="InterPro" id="IPR046544">
    <property type="entry name" value="GH146_SB_dom"/>
</dbReference>
<feature type="domain" description="Non-reducing end beta-L-arabinofuranosidase-like GH127 middle" evidence="3">
    <location>
        <begin position="431"/>
        <end position="523"/>
    </location>
</feature>
<feature type="domain" description="Non-reducing end beta-L-arabinofuranosidase-like GH127 catalytic" evidence="1">
    <location>
        <begin position="40"/>
        <end position="420"/>
    </location>
</feature>
<name>A0AA37KXE8_9BACT</name>
<keyword evidence="4" id="KW-0378">Hydrolase</keyword>
<evidence type="ECO:0000259" key="2">
    <source>
        <dbReference type="Pfam" id="PF20620"/>
    </source>
</evidence>
<proteinExistence type="predicted"/>
<dbReference type="InterPro" id="IPR008928">
    <property type="entry name" value="6-hairpin_glycosidase_sf"/>
</dbReference>
<comment type="caution">
    <text evidence="4">The sequence shown here is derived from an EMBL/GenBank/DDBJ whole genome shotgun (WGS) entry which is preliminary data.</text>
</comment>
<dbReference type="InterPro" id="IPR049046">
    <property type="entry name" value="Beta-AFase-like_GH127_middle"/>
</dbReference>
<dbReference type="InterPro" id="IPR012878">
    <property type="entry name" value="Beta-AFase-like_GH127_cat"/>
</dbReference>
<dbReference type="AlphaFoldDB" id="A0AA37KXE8"/>
<dbReference type="GO" id="GO:0016787">
    <property type="term" value="F:hydrolase activity"/>
    <property type="evidence" value="ECO:0007669"/>
    <property type="project" value="UniProtKB-KW"/>
</dbReference>
<dbReference type="Pfam" id="PF20620">
    <property type="entry name" value="DUF6805"/>
    <property type="match status" value="1"/>
</dbReference>
<accession>A0AA37KXE8</accession>
<feature type="domain" description="Glycoside hydrolase GH146 substrate-binding" evidence="2">
    <location>
        <begin position="635"/>
        <end position="767"/>
    </location>
</feature>
<organism evidence="4 5">
    <name type="scientific">Alistipes finegoldii</name>
    <dbReference type="NCBI Taxonomy" id="214856"/>
    <lineage>
        <taxon>Bacteria</taxon>
        <taxon>Pseudomonadati</taxon>
        <taxon>Bacteroidota</taxon>
        <taxon>Bacteroidia</taxon>
        <taxon>Bacteroidales</taxon>
        <taxon>Rikenellaceae</taxon>
        <taxon>Alistipes</taxon>
    </lineage>
</organism>
<dbReference type="GO" id="GO:0005975">
    <property type="term" value="P:carbohydrate metabolic process"/>
    <property type="evidence" value="ECO:0007669"/>
    <property type="project" value="InterPro"/>
</dbReference>
<dbReference type="EMBL" id="BQOL01000002">
    <property type="protein sequence ID" value="GKI20011.1"/>
    <property type="molecule type" value="Genomic_DNA"/>
</dbReference>
<protein>
    <submittedName>
        <fullName evidence="4">Glycosyl hydrolase</fullName>
    </submittedName>
</protein>
<dbReference type="SUPFAM" id="SSF48208">
    <property type="entry name" value="Six-hairpin glycosidases"/>
    <property type="match status" value="1"/>
</dbReference>
<dbReference type="PANTHER" id="PTHR31151">
    <property type="entry name" value="PROLINE-TRNA LIGASE (DUF1680)"/>
    <property type="match status" value="1"/>
</dbReference>
<evidence type="ECO:0000259" key="3">
    <source>
        <dbReference type="Pfam" id="PF20736"/>
    </source>
</evidence>
<dbReference type="PANTHER" id="PTHR31151:SF0">
    <property type="entry name" value="PROLINE-TRNA LIGASE (DUF1680)"/>
    <property type="match status" value="1"/>
</dbReference>
<reference evidence="4" key="1">
    <citation type="submission" date="2022-01" db="EMBL/GenBank/DDBJ databases">
        <title>Novel bile acid biosynthetic pathways are enriched in the microbiome of centenarians.</title>
        <authorList>
            <person name="Sato Y."/>
            <person name="Atarashi K."/>
            <person name="Plichta R.D."/>
            <person name="Arai Y."/>
            <person name="Sasajima S."/>
            <person name="Kearney M.S."/>
            <person name="Suda W."/>
            <person name="Takeshita K."/>
            <person name="Sasaki T."/>
            <person name="Okamoto S."/>
            <person name="Skelly N.A."/>
            <person name="Okamura Y."/>
            <person name="Vlamakis H."/>
            <person name="Li Y."/>
            <person name="Tanoue T."/>
            <person name="Takei H."/>
            <person name="Nittono H."/>
            <person name="Narushima S."/>
            <person name="Irie J."/>
            <person name="Itoh H."/>
            <person name="Moriya K."/>
            <person name="Sugiura Y."/>
            <person name="Suematsu M."/>
            <person name="Moritoki N."/>
            <person name="Shibata S."/>
            <person name="Littman R.D."/>
            <person name="Fischbach A.M."/>
            <person name="Uwamino Y."/>
            <person name="Inoue T."/>
            <person name="Honda A."/>
            <person name="Hattori M."/>
            <person name="Murai T."/>
            <person name="Xavier J.R."/>
            <person name="Hirose N."/>
            <person name="Honda K."/>
        </authorList>
    </citation>
    <scope>NUCLEOTIDE SEQUENCE</scope>
    <source>
        <strain evidence="4">CE91-St16</strain>
    </source>
</reference>
<evidence type="ECO:0000259" key="1">
    <source>
        <dbReference type="Pfam" id="PF07944"/>
    </source>
</evidence>
<gene>
    <name evidence="4" type="ORF">CE91St16_29190</name>
</gene>
<sequence length="769" mass="87518">MLLAAVVLGTGPVSISAAVPRTRERHVAVQPQRYPVPLNDVRITGGPFLHAQEMDRRWLDAMDPDRYLSGFRSEAGLEPKAPRYGGWESAGCSGHGFGHFLSAAAMMYAATGDRALLDKINYSIDGLAECQQKEGTGLLAGFERSRALFAELERGDIRSQGFDLNGGWVPFYTLHKMYAGLVDVCRYTPNAKALTVLVRFADWLDGLVAKLSDEQMDKILICEHGGITESLADVYVLTGERKYLELARRFDHREILRPLAAGVDSLPGKHANTQIPKIVGAVREYECSGDERYRRIADYFWHRVVGFHSYAIGGNSEYEHFGAPGMLANRLSDGTCETCNTYNMLKLTKHLYQLDPTVRRADYYERALYNQILASQNPDDGMVCYMSPMGSGHRKGFCLPFDSFWCCVGSGMENHARYGEFIYFTDARENLYVNLYIPSTLDWKSRGVKVEQLTDFPCSDEVRLRVEMSGAQRFGLNLRYPEWAAEGYELTVNGRPVKQKAKPGSYISVNRKWRSGDEVRFVLRQSLHSEPIPGDSALRAYFYGPVVLSSVLEDKEEIPVIVADDVTDASALVKCTDKKRLRFETLTAQPVQKELIPYYEVGGRRMMVYFQHFPEATWKEQLADMRLREHREEWLRERTVSQFTPGEMQPERDHNLRGEKTAPHEFEGRKYRETLGGWFSFDMAVAPDVPNTLYCTYWGNRFYNHSFDIEIDGRKVGFENIHNWGPQYVERSYRIPVELTAGKELVTVTLRAIRDDAVAGPLFDCRIMK</sequence>
<evidence type="ECO:0000313" key="4">
    <source>
        <dbReference type="EMBL" id="GKI20011.1"/>
    </source>
</evidence>
<dbReference type="Pfam" id="PF07944">
    <property type="entry name" value="Beta-AFase-like_GH127_cat"/>
    <property type="match status" value="1"/>
</dbReference>
<evidence type="ECO:0000313" key="5">
    <source>
        <dbReference type="Proteomes" id="UP001055105"/>
    </source>
</evidence>